<dbReference type="PANTHER" id="PTHR35333">
    <property type="entry name" value="BETA-LACTAMASE"/>
    <property type="match status" value="1"/>
</dbReference>
<dbReference type="Proteomes" id="UP000226079">
    <property type="component" value="Unassembled WGS sequence"/>
</dbReference>
<dbReference type="AlphaFoldDB" id="A0A2A9CQH5"/>
<organism evidence="3 4">
    <name type="scientific">Propionicimonas paludicola</name>
    <dbReference type="NCBI Taxonomy" id="185243"/>
    <lineage>
        <taxon>Bacteria</taxon>
        <taxon>Bacillati</taxon>
        <taxon>Actinomycetota</taxon>
        <taxon>Actinomycetes</taxon>
        <taxon>Propionibacteriales</taxon>
        <taxon>Nocardioidaceae</taxon>
        <taxon>Propionicimonas</taxon>
    </lineage>
</organism>
<dbReference type="Pfam" id="PF13354">
    <property type="entry name" value="Beta-lactamase2"/>
    <property type="match status" value="1"/>
</dbReference>
<accession>A0A2A9CQH5</accession>
<keyword evidence="4" id="KW-1185">Reference proteome</keyword>
<dbReference type="SUPFAM" id="SSF56601">
    <property type="entry name" value="beta-lactamase/transpeptidase-like"/>
    <property type="match status" value="1"/>
</dbReference>
<dbReference type="PROSITE" id="PS51257">
    <property type="entry name" value="PROKAR_LIPOPROTEIN"/>
    <property type="match status" value="1"/>
</dbReference>
<protein>
    <submittedName>
        <fullName evidence="3">Beta-lactamase class A</fullName>
    </submittedName>
</protein>
<feature type="chain" id="PRO_5012247687" evidence="1">
    <location>
        <begin position="27"/>
        <end position="283"/>
    </location>
</feature>
<evidence type="ECO:0000313" key="3">
    <source>
        <dbReference type="EMBL" id="PFG15910.1"/>
    </source>
</evidence>
<dbReference type="GO" id="GO:0008800">
    <property type="term" value="F:beta-lactamase activity"/>
    <property type="evidence" value="ECO:0007669"/>
    <property type="project" value="InterPro"/>
</dbReference>
<dbReference type="GO" id="GO:0030655">
    <property type="term" value="P:beta-lactam antibiotic catabolic process"/>
    <property type="evidence" value="ECO:0007669"/>
    <property type="project" value="InterPro"/>
</dbReference>
<dbReference type="InterPro" id="IPR012338">
    <property type="entry name" value="Beta-lactam/transpept-like"/>
</dbReference>
<comment type="caution">
    <text evidence="3">The sequence shown here is derived from an EMBL/GenBank/DDBJ whole genome shotgun (WGS) entry which is preliminary data.</text>
</comment>
<reference evidence="3 4" key="1">
    <citation type="submission" date="2017-10" db="EMBL/GenBank/DDBJ databases">
        <title>Sequencing the genomes of 1000 actinobacteria strains.</title>
        <authorList>
            <person name="Klenk H.-P."/>
        </authorList>
    </citation>
    <scope>NUCLEOTIDE SEQUENCE [LARGE SCALE GENOMIC DNA]</scope>
    <source>
        <strain evidence="3 4">DSM 15597</strain>
    </source>
</reference>
<dbReference type="EMBL" id="PDJC01000001">
    <property type="protein sequence ID" value="PFG15910.1"/>
    <property type="molecule type" value="Genomic_DNA"/>
</dbReference>
<sequence length="283" mass="30243">MTRPTGRRMILLGLITALATTLGACTAPVRIPEPSPSPTGTIPAQLDQALKTISGGSDKFGVYLEDLKSHTTYSYRGDYSSQSASMAKPMIVAMALRKAGGVAQLSPENQENARKAITHSDNDAAQALWDYAGGGPAYTALAADLGMTNTHLDQAKPTQWSWTWTTPADQMKLLDVLAGGTSSALTAEEAKFIYDLMGQVEDDQTWGVGQPKSGTVSVHLKNGWVQFKSSDGLWAVNSIGTVSGDGRDYRLAVMTRDTDFDTGRELTSMVGKWVFAIEGSATK</sequence>
<proteinExistence type="predicted"/>
<feature type="signal peptide" evidence="1">
    <location>
        <begin position="1"/>
        <end position="26"/>
    </location>
</feature>
<dbReference type="GO" id="GO:0046677">
    <property type="term" value="P:response to antibiotic"/>
    <property type="evidence" value="ECO:0007669"/>
    <property type="project" value="InterPro"/>
</dbReference>
<name>A0A2A9CQH5_9ACTN</name>
<dbReference type="PANTHER" id="PTHR35333:SF3">
    <property type="entry name" value="BETA-LACTAMASE-TYPE TRANSPEPTIDASE FOLD CONTAINING PROTEIN"/>
    <property type="match status" value="1"/>
</dbReference>
<evidence type="ECO:0000256" key="1">
    <source>
        <dbReference type="SAM" id="SignalP"/>
    </source>
</evidence>
<evidence type="ECO:0000313" key="4">
    <source>
        <dbReference type="Proteomes" id="UP000226079"/>
    </source>
</evidence>
<keyword evidence="1" id="KW-0732">Signal</keyword>
<feature type="domain" description="Beta-lactamase class A catalytic" evidence="2">
    <location>
        <begin position="110"/>
        <end position="255"/>
    </location>
</feature>
<dbReference type="InterPro" id="IPR045155">
    <property type="entry name" value="Beta-lactam_cat"/>
</dbReference>
<evidence type="ECO:0000259" key="2">
    <source>
        <dbReference type="Pfam" id="PF13354"/>
    </source>
</evidence>
<gene>
    <name evidence="3" type="ORF">ATK74_0431</name>
</gene>
<dbReference type="InterPro" id="IPR000871">
    <property type="entry name" value="Beta-lactam_class-A"/>
</dbReference>
<dbReference type="RefSeq" id="WP_169923692.1">
    <property type="nucleotide sequence ID" value="NZ_PDJC01000001.1"/>
</dbReference>
<dbReference type="Gene3D" id="3.40.710.10">
    <property type="entry name" value="DD-peptidase/beta-lactamase superfamily"/>
    <property type="match status" value="1"/>
</dbReference>